<keyword evidence="2" id="KW-0808">Transferase</keyword>
<reference evidence="2 4" key="2">
    <citation type="submission" date="2020-07" db="EMBL/GenBank/DDBJ databases">
        <title>Identification of Halomonas strains.</title>
        <authorList>
            <person name="Xiao Z."/>
            <person name="Shen J."/>
        </authorList>
    </citation>
    <scope>NUCLEOTIDE SEQUENCE [LARGE SCALE GENOMIC DNA]</scope>
    <source>
        <strain evidence="2 4">DSM 17331</strain>
    </source>
</reference>
<dbReference type="PANTHER" id="PTHR43792:SF1">
    <property type="entry name" value="N-ACETYLTRANSFERASE DOMAIN-CONTAINING PROTEIN"/>
    <property type="match status" value="1"/>
</dbReference>
<keyword evidence="5" id="KW-1185">Reference proteome</keyword>
<dbReference type="AlphaFoldDB" id="A0A7W0AG68"/>
<gene>
    <name evidence="2" type="ORF">H1D44_19615</name>
    <name evidence="3" type="ORF">HOP48_19950</name>
</gene>
<evidence type="ECO:0000313" key="4">
    <source>
        <dbReference type="Proteomes" id="UP000518091"/>
    </source>
</evidence>
<sequence>MSEMPGNQGHTMLPSRIETERLVLREPRPTDGPRLYQAYTTDAEVTCYLVWRPHQALAETQQFVDACIKGWQARTHFPYVLALQRAEHEPIGMLDARPRGHIVDVGYVLASRYWQRGLMSEALTALTELCLALPETYRVQATCDVDNLASARLLEKCGFHQEGHLERYVVHPNLGAEPRACFIYARCR</sequence>
<dbReference type="EMBL" id="JABFUB010000034">
    <property type="protein sequence ID" value="MCG6663804.1"/>
    <property type="molecule type" value="Genomic_DNA"/>
</dbReference>
<dbReference type="InterPro" id="IPR016181">
    <property type="entry name" value="Acyl_CoA_acyltransferase"/>
</dbReference>
<organism evidence="2 4">
    <name type="scientific">Billgrantia kenyensis</name>
    <dbReference type="NCBI Taxonomy" id="321266"/>
    <lineage>
        <taxon>Bacteria</taxon>
        <taxon>Pseudomonadati</taxon>
        <taxon>Pseudomonadota</taxon>
        <taxon>Gammaproteobacteria</taxon>
        <taxon>Oceanospirillales</taxon>
        <taxon>Halomonadaceae</taxon>
        <taxon>Billgrantia</taxon>
    </lineage>
</organism>
<dbReference type="Gene3D" id="3.40.630.30">
    <property type="match status" value="1"/>
</dbReference>
<accession>A0A7W0AG68</accession>
<dbReference type="InterPro" id="IPR000182">
    <property type="entry name" value="GNAT_dom"/>
</dbReference>
<dbReference type="GO" id="GO:0016747">
    <property type="term" value="F:acyltransferase activity, transferring groups other than amino-acyl groups"/>
    <property type="evidence" value="ECO:0007669"/>
    <property type="project" value="InterPro"/>
</dbReference>
<protein>
    <submittedName>
        <fullName evidence="2">GNAT family N-acetyltransferase</fullName>
    </submittedName>
</protein>
<dbReference type="Pfam" id="PF13302">
    <property type="entry name" value="Acetyltransf_3"/>
    <property type="match status" value="1"/>
</dbReference>
<evidence type="ECO:0000313" key="2">
    <source>
        <dbReference type="EMBL" id="MBA2781091.1"/>
    </source>
</evidence>
<feature type="domain" description="N-acetyltransferase" evidence="1">
    <location>
        <begin position="22"/>
        <end position="188"/>
    </location>
</feature>
<evidence type="ECO:0000313" key="3">
    <source>
        <dbReference type="EMBL" id="MCG6663804.1"/>
    </source>
</evidence>
<dbReference type="Proteomes" id="UP000518091">
    <property type="component" value="Unassembled WGS sequence"/>
</dbReference>
<dbReference type="PROSITE" id="PS51186">
    <property type="entry name" value="GNAT"/>
    <property type="match status" value="1"/>
</dbReference>
<evidence type="ECO:0000313" key="5">
    <source>
        <dbReference type="Proteomes" id="UP000814353"/>
    </source>
</evidence>
<reference evidence="3 5" key="1">
    <citation type="submission" date="2020-05" db="EMBL/GenBank/DDBJ databases">
        <title>Comparative genomic analysis of denitrifying bacteria from Halomonas genus.</title>
        <authorList>
            <person name="Wang L."/>
            <person name="Shao Z."/>
        </authorList>
    </citation>
    <scope>NUCLEOTIDE SEQUENCE [LARGE SCALE GENOMIC DNA]</scope>
    <source>
        <strain evidence="3 5">DSM 17331</strain>
    </source>
</reference>
<name>A0A7W0AG68_9GAMM</name>
<dbReference type="SUPFAM" id="SSF55729">
    <property type="entry name" value="Acyl-CoA N-acyltransferases (Nat)"/>
    <property type="match status" value="1"/>
</dbReference>
<dbReference type="PANTHER" id="PTHR43792">
    <property type="entry name" value="GNAT FAMILY, PUTATIVE (AFU_ORTHOLOGUE AFUA_3G00765)-RELATED-RELATED"/>
    <property type="match status" value="1"/>
</dbReference>
<evidence type="ECO:0000259" key="1">
    <source>
        <dbReference type="PROSITE" id="PS51186"/>
    </source>
</evidence>
<dbReference type="RefSeq" id="WP_181516963.1">
    <property type="nucleotide sequence ID" value="NZ_JABFUB010000034.1"/>
</dbReference>
<dbReference type="Proteomes" id="UP000814353">
    <property type="component" value="Unassembled WGS sequence"/>
</dbReference>
<comment type="caution">
    <text evidence="2">The sequence shown here is derived from an EMBL/GenBank/DDBJ whole genome shotgun (WGS) entry which is preliminary data.</text>
</comment>
<dbReference type="EMBL" id="JACEFT010000045">
    <property type="protein sequence ID" value="MBA2781091.1"/>
    <property type="molecule type" value="Genomic_DNA"/>
</dbReference>
<dbReference type="InterPro" id="IPR051531">
    <property type="entry name" value="N-acetyltransferase"/>
</dbReference>
<proteinExistence type="predicted"/>